<feature type="transmembrane region" description="Helical" evidence="4">
    <location>
        <begin position="50"/>
        <end position="74"/>
    </location>
</feature>
<dbReference type="PANTHER" id="PTHR33365:SF4">
    <property type="entry name" value="CYCLOCHLOROTINE BIOSYNTHESIS PROTEIN O"/>
    <property type="match status" value="1"/>
</dbReference>
<evidence type="ECO:0000256" key="4">
    <source>
        <dbReference type="SAM" id="Phobius"/>
    </source>
</evidence>
<evidence type="ECO:0000256" key="3">
    <source>
        <dbReference type="SAM" id="MobiDB-lite"/>
    </source>
</evidence>
<dbReference type="AlphaFoldDB" id="A0A093VFJ7"/>
<dbReference type="eggNOG" id="ENOG502SQJ6">
    <property type="taxonomic scope" value="Eukaryota"/>
</dbReference>
<dbReference type="InterPro" id="IPR021765">
    <property type="entry name" value="UstYa-like"/>
</dbReference>
<comment type="similarity">
    <text evidence="2">Belongs to the ustYa family.</text>
</comment>
<reference key="1">
    <citation type="journal article" date="2014" name="PLoS Genet.">
        <title>Signature Gene Expression Reveals Novel Clues to the Molecular Mechanisms of Dimorphic Transition in Penicillium marneffei.</title>
        <authorList>
            <person name="Yang E."/>
            <person name="Wang G."/>
            <person name="Cai J."/>
            <person name="Woo P.C."/>
            <person name="Lau S.K."/>
            <person name="Yuen K.-Y."/>
            <person name="Chow W.-N."/>
            <person name="Lin X."/>
        </authorList>
    </citation>
    <scope>NUCLEOTIDE SEQUENCE [LARGE SCALE GENOMIC DNA]</scope>
    <source>
        <strain>PM1</strain>
    </source>
</reference>
<dbReference type="Pfam" id="PF11807">
    <property type="entry name" value="UstYa"/>
    <property type="match status" value="1"/>
</dbReference>
<feature type="compositionally biased region" description="Polar residues" evidence="3">
    <location>
        <begin position="23"/>
        <end position="38"/>
    </location>
</feature>
<sequence>MSDYTHIPSSDDDTSSHKDDQTESGNLLESGHSHQNGQRPIWPYDRRKSLIYAIILAFVFLLSLNIILATSLYLKTRDSGNRYSKSHLNPVETTYFTTDNDCARRLSAYTPAYDAIEYVETELYDAFGGDEYIGRPTEQTEKAWRELWQHEAVLVEDWAMPILNRTKTDLKSYEYIQTFESFGYAAWLKLYHQLACLDLIRQYTWLITDNFPTELIPEELKKSPEENRMHVDQCIDTLRMSLMCLGDTTPMMITKDRDIKSGYRGDLNGHSKCRNFSKLLEWTKDHGIEHWATDSDFHNHGDRS</sequence>
<feature type="region of interest" description="Disordered" evidence="3">
    <location>
        <begin position="1"/>
        <end position="40"/>
    </location>
</feature>
<keyword evidence="4" id="KW-0472">Membrane</keyword>
<dbReference type="HOGENOM" id="CLU_042941_0_2_1"/>
<comment type="caution">
    <text evidence="5">The sequence shown here is derived from an EMBL/GenBank/DDBJ whole genome shotgun (WGS) entry which is preliminary data.</text>
</comment>
<reference evidence="5" key="2">
    <citation type="journal article" date="2014" name="PLoS Genet.">
        <title>Signature gene expression reveals novel clues to the molecular mechanisms of dimorphic transition in Penicillium marneffei.</title>
        <authorList>
            <person name="Yang E."/>
            <person name="Wang G."/>
            <person name="Cai J."/>
            <person name="Woo P.C."/>
            <person name="Lau S.K."/>
            <person name="Yuen K.-Y."/>
            <person name="Chow W.-N."/>
            <person name="Lin X."/>
        </authorList>
    </citation>
    <scope>NUCLEOTIDE SEQUENCE</scope>
    <source>
        <strain evidence="5">PM1</strain>
    </source>
</reference>
<proteinExistence type="inferred from homology"/>
<evidence type="ECO:0000256" key="1">
    <source>
        <dbReference type="ARBA" id="ARBA00004685"/>
    </source>
</evidence>
<gene>
    <name evidence="5" type="ORF">GQ26_0111570</name>
</gene>
<keyword evidence="4" id="KW-1133">Transmembrane helix</keyword>
<evidence type="ECO:0000256" key="2">
    <source>
        <dbReference type="ARBA" id="ARBA00035112"/>
    </source>
</evidence>
<dbReference type="GO" id="GO:0043386">
    <property type="term" value="P:mycotoxin biosynthetic process"/>
    <property type="evidence" value="ECO:0007669"/>
    <property type="project" value="InterPro"/>
</dbReference>
<organism evidence="5">
    <name type="scientific">Talaromyces marneffei PM1</name>
    <dbReference type="NCBI Taxonomy" id="1077442"/>
    <lineage>
        <taxon>Eukaryota</taxon>
        <taxon>Fungi</taxon>
        <taxon>Dikarya</taxon>
        <taxon>Ascomycota</taxon>
        <taxon>Pezizomycotina</taxon>
        <taxon>Eurotiomycetes</taxon>
        <taxon>Eurotiomycetidae</taxon>
        <taxon>Eurotiales</taxon>
        <taxon>Trichocomaceae</taxon>
        <taxon>Talaromyces</taxon>
        <taxon>Talaromyces sect. Talaromyces</taxon>
    </lineage>
</organism>
<dbReference type="EMBL" id="JPOX01000011">
    <property type="protein sequence ID" value="KFX48774.1"/>
    <property type="molecule type" value="Genomic_DNA"/>
</dbReference>
<accession>A0A093VFJ7</accession>
<protein>
    <recommendedName>
        <fullName evidence="6">Cyclochlorotine biosynthesis protein O</fullName>
    </recommendedName>
</protein>
<evidence type="ECO:0008006" key="6">
    <source>
        <dbReference type="Google" id="ProtNLM"/>
    </source>
</evidence>
<dbReference type="PANTHER" id="PTHR33365">
    <property type="entry name" value="YALI0B05434P"/>
    <property type="match status" value="1"/>
</dbReference>
<keyword evidence="4" id="KW-0812">Transmembrane</keyword>
<name>A0A093VFJ7_TALMA</name>
<evidence type="ECO:0000313" key="5">
    <source>
        <dbReference type="EMBL" id="KFX48774.1"/>
    </source>
</evidence>
<comment type="pathway">
    <text evidence="1">Mycotoxin biosynthesis.</text>
</comment>